<dbReference type="InterPro" id="IPR001005">
    <property type="entry name" value="SANT/Myb"/>
</dbReference>
<evidence type="ECO:0000259" key="1">
    <source>
        <dbReference type="PROSITE" id="PS50090"/>
    </source>
</evidence>
<feature type="domain" description="Myb-like" evidence="1">
    <location>
        <begin position="132"/>
        <end position="183"/>
    </location>
</feature>
<dbReference type="EMBL" id="HBHN01009207">
    <property type="protein sequence ID" value="CAD9725248.1"/>
    <property type="molecule type" value="Transcribed_RNA"/>
</dbReference>
<reference evidence="2" key="1">
    <citation type="submission" date="2021-01" db="EMBL/GenBank/DDBJ databases">
        <authorList>
            <person name="Corre E."/>
            <person name="Pelletier E."/>
            <person name="Niang G."/>
            <person name="Scheremetjew M."/>
            <person name="Finn R."/>
            <person name="Kale V."/>
            <person name="Holt S."/>
            <person name="Cochrane G."/>
            <person name="Meng A."/>
            <person name="Brown T."/>
            <person name="Cohen L."/>
        </authorList>
    </citation>
    <scope>NUCLEOTIDE SEQUENCE</scope>
    <source>
        <strain evidence="2">CCCM 845</strain>
    </source>
</reference>
<sequence>MPGLTAFQNEDVLNTFIGFTFGDEEFEPAVDRYNEDDSFQLFLEEPEIEIPQTFTAFEFEDTYAPRVGPKNLLTRKRKSEDWDSKPLEKKCAFDTLARSFSLDKDLTECSDRFVDMLVSEQTFEKTPVTAQFAKQKRTRWINKEIRDLWMGIEKHGNNWRAINKNFLTERTYYQVKDKGRRLLASEGWISGRSKVDTDEASDDAKIIGQRVNKRFAKLTKTQRRRR</sequence>
<protein>
    <recommendedName>
        <fullName evidence="1">Myb-like domain-containing protein</fullName>
    </recommendedName>
</protein>
<dbReference type="Gene3D" id="1.10.10.60">
    <property type="entry name" value="Homeodomain-like"/>
    <property type="match status" value="1"/>
</dbReference>
<dbReference type="SUPFAM" id="SSF46689">
    <property type="entry name" value="Homeodomain-like"/>
    <property type="match status" value="1"/>
</dbReference>
<accession>A0A7S2TC45</accession>
<dbReference type="PROSITE" id="PS50090">
    <property type="entry name" value="MYB_LIKE"/>
    <property type="match status" value="1"/>
</dbReference>
<dbReference type="AlphaFoldDB" id="A0A7S2TC45"/>
<name>A0A7S2TC45_PROMC</name>
<dbReference type="InterPro" id="IPR009057">
    <property type="entry name" value="Homeodomain-like_sf"/>
</dbReference>
<evidence type="ECO:0000313" key="2">
    <source>
        <dbReference type="EMBL" id="CAD9725248.1"/>
    </source>
</evidence>
<proteinExistence type="predicted"/>
<gene>
    <name evidence="2" type="ORF">PMIC02512_LOCUS2511</name>
</gene>
<organism evidence="2">
    <name type="scientific">Prorocentrum micans</name>
    <name type="common">Red tide dinoflagellate</name>
    <dbReference type="NCBI Taxonomy" id="2945"/>
    <lineage>
        <taxon>Eukaryota</taxon>
        <taxon>Sar</taxon>
        <taxon>Alveolata</taxon>
        <taxon>Dinophyceae</taxon>
        <taxon>Prorocentrales</taxon>
        <taxon>Prorocentraceae</taxon>
        <taxon>Prorocentrum</taxon>
    </lineage>
</organism>